<feature type="region of interest" description="Disordered" evidence="1">
    <location>
        <begin position="97"/>
        <end position="160"/>
    </location>
</feature>
<feature type="compositionally biased region" description="Polar residues" evidence="1">
    <location>
        <begin position="63"/>
        <end position="72"/>
    </location>
</feature>
<gene>
    <name evidence="2" type="ORF">E4P82_20875</name>
</gene>
<protein>
    <submittedName>
        <fullName evidence="2">Uncharacterized protein</fullName>
    </submittedName>
</protein>
<dbReference type="RefSeq" id="WP_169250708.1">
    <property type="nucleotide sequence ID" value="NZ_SPMZ01000109.1"/>
</dbReference>
<keyword evidence="3" id="KW-1185">Reference proteome</keyword>
<evidence type="ECO:0000313" key="3">
    <source>
        <dbReference type="Proteomes" id="UP000760480"/>
    </source>
</evidence>
<proteinExistence type="predicted"/>
<reference evidence="2 3" key="1">
    <citation type="submission" date="2019-03" db="EMBL/GenBank/DDBJ databases">
        <title>Metabolic reconstructions from genomes of highly enriched 'Candidatus Accumulibacter' and 'Candidatus Competibacter' bioreactor populations.</title>
        <authorList>
            <person name="Annavajhala M.K."/>
            <person name="Welles L."/>
            <person name="Abbas B."/>
            <person name="Sorokin D."/>
            <person name="Park H."/>
            <person name="Van Loosdrecht M."/>
            <person name="Chandran K."/>
        </authorList>
    </citation>
    <scope>NUCLEOTIDE SEQUENCE [LARGE SCALE GENOMIC DNA]</scope>
    <source>
        <strain evidence="2 3">SBR_G</strain>
    </source>
</reference>
<accession>A0ABX1TPQ8</accession>
<dbReference type="Proteomes" id="UP000760480">
    <property type="component" value="Unassembled WGS sequence"/>
</dbReference>
<evidence type="ECO:0000256" key="1">
    <source>
        <dbReference type="SAM" id="MobiDB-lite"/>
    </source>
</evidence>
<feature type="region of interest" description="Disordered" evidence="1">
    <location>
        <begin position="55"/>
        <end position="85"/>
    </location>
</feature>
<comment type="caution">
    <text evidence="2">The sequence shown here is derived from an EMBL/GenBank/DDBJ whole genome shotgun (WGS) entry which is preliminary data.</text>
</comment>
<feature type="compositionally biased region" description="Basic and acidic residues" evidence="1">
    <location>
        <begin position="122"/>
        <end position="152"/>
    </location>
</feature>
<name>A0ABX1TPQ8_9GAMM</name>
<organism evidence="2 3">
    <name type="scientific">Candidatus Competibacter phosphatis</name>
    <dbReference type="NCBI Taxonomy" id="221280"/>
    <lineage>
        <taxon>Bacteria</taxon>
        <taxon>Pseudomonadati</taxon>
        <taxon>Pseudomonadota</taxon>
        <taxon>Gammaproteobacteria</taxon>
        <taxon>Candidatus Competibacteraceae</taxon>
        <taxon>Candidatus Competibacter</taxon>
    </lineage>
</organism>
<dbReference type="EMBL" id="SPMZ01000109">
    <property type="protein sequence ID" value="NMQ21443.1"/>
    <property type="molecule type" value="Genomic_DNA"/>
</dbReference>
<sequence>MLWRPDLGAEDISKAARKFSPHHRSRGTASADWNAEWKKWILEEDPGKAGKLLSCKAGKPANSGLTEQQQQENEARMTAAEAHSKRRWYEDAIKIGIDPNTGVKPTSVPAPPVATRMTGIRSEPRPEPDAQDKPRSERRAIWAEQYRRDHGRPLPASCVV</sequence>
<evidence type="ECO:0000313" key="2">
    <source>
        <dbReference type="EMBL" id="NMQ21443.1"/>
    </source>
</evidence>